<protein>
    <submittedName>
        <fullName evidence="2">Uncharacterized protein</fullName>
    </submittedName>
</protein>
<dbReference type="AlphaFoldDB" id="A0A224Y7G4"/>
<reference evidence="2" key="1">
    <citation type="journal article" date="2017" name="Parasit. Vectors">
        <title>Sialotranscriptomics of Rhipicephalus zambeziensis reveals intricate expression profiles of secretory proteins and suggests tight temporal transcriptional regulation during blood-feeding.</title>
        <authorList>
            <person name="de Castro M.H."/>
            <person name="de Klerk D."/>
            <person name="Pienaar R."/>
            <person name="Rees D.J.G."/>
            <person name="Mans B.J."/>
        </authorList>
    </citation>
    <scope>NUCLEOTIDE SEQUENCE</scope>
    <source>
        <tissue evidence="2">Salivary glands</tissue>
    </source>
</reference>
<dbReference type="EMBL" id="GFPF01002402">
    <property type="protein sequence ID" value="MAA13548.1"/>
    <property type="molecule type" value="Transcribed_RNA"/>
</dbReference>
<evidence type="ECO:0000256" key="1">
    <source>
        <dbReference type="SAM" id="MobiDB-lite"/>
    </source>
</evidence>
<sequence>MKPALQEKQDYIDASYRLFAVTATWQHLPKCNLPTQSSIFFGDQQARKSLDEHYKAEGHCESEEQGSSINDELCCRTSERQSTFNTETALSLGDYSLGALVVDPGNNGECHSNYSEVVFPESSDAPYAPVAGTLGLDDGRTNSSPKQRMIPGENGEGKDSSVLLRQREASPELYNLASRKHSHERERNSCPKNKVYKGVTDGGHRYLSVKAADSPSVLSCKAATASSGTPHTPPPDLPTQCCGLPPGGNRMCLHRRARLEHLHAAGHVAGFASCNWKVVERARLQKLSILRHMCVSLVSFSPTQGNHAFRFVWDAIT</sequence>
<feature type="region of interest" description="Disordered" evidence="1">
    <location>
        <begin position="129"/>
        <end position="160"/>
    </location>
</feature>
<evidence type="ECO:0000313" key="2">
    <source>
        <dbReference type="EMBL" id="MAA13548.1"/>
    </source>
</evidence>
<accession>A0A224Y7G4</accession>
<proteinExistence type="predicted"/>
<organism evidence="2">
    <name type="scientific">Rhipicephalus zambeziensis</name>
    <dbReference type="NCBI Taxonomy" id="60191"/>
    <lineage>
        <taxon>Eukaryota</taxon>
        <taxon>Metazoa</taxon>
        <taxon>Ecdysozoa</taxon>
        <taxon>Arthropoda</taxon>
        <taxon>Chelicerata</taxon>
        <taxon>Arachnida</taxon>
        <taxon>Acari</taxon>
        <taxon>Parasitiformes</taxon>
        <taxon>Ixodida</taxon>
        <taxon>Ixodoidea</taxon>
        <taxon>Ixodidae</taxon>
        <taxon>Rhipicephalinae</taxon>
        <taxon>Rhipicephalus</taxon>
        <taxon>Rhipicephalus</taxon>
    </lineage>
</organism>
<name>A0A224Y7G4_9ACAR</name>